<keyword evidence="2" id="KW-0560">Oxidoreductase</keyword>
<feature type="non-terminal residue" evidence="4">
    <location>
        <position position="226"/>
    </location>
</feature>
<accession>A0A7V5U164</accession>
<dbReference type="AlphaFoldDB" id="A0A7V5U164"/>
<dbReference type="Gene3D" id="3.40.50.720">
    <property type="entry name" value="NAD(P)-binding Rossmann-like Domain"/>
    <property type="match status" value="1"/>
</dbReference>
<dbReference type="EMBL" id="DROP01000149">
    <property type="protein sequence ID" value="HHI88735.1"/>
    <property type="molecule type" value="Genomic_DNA"/>
</dbReference>
<dbReference type="PRINTS" id="PR00081">
    <property type="entry name" value="GDHRDH"/>
</dbReference>
<dbReference type="GO" id="GO:0016491">
    <property type="term" value="F:oxidoreductase activity"/>
    <property type="evidence" value="ECO:0007669"/>
    <property type="project" value="UniProtKB-KW"/>
</dbReference>
<protein>
    <submittedName>
        <fullName evidence="4">SDR family oxidoreductase</fullName>
    </submittedName>
</protein>
<organism evidence="4">
    <name type="scientific">Hellea balneolensis</name>
    <dbReference type="NCBI Taxonomy" id="287478"/>
    <lineage>
        <taxon>Bacteria</taxon>
        <taxon>Pseudomonadati</taxon>
        <taxon>Pseudomonadota</taxon>
        <taxon>Alphaproteobacteria</taxon>
        <taxon>Maricaulales</taxon>
        <taxon>Robiginitomaculaceae</taxon>
        <taxon>Hellea</taxon>
    </lineage>
</organism>
<dbReference type="PANTHER" id="PTHR43391:SF82">
    <property type="entry name" value="OXIDOREDUCTASE SADH-RELATED"/>
    <property type="match status" value="1"/>
</dbReference>
<comment type="caution">
    <text evidence="4">The sequence shown here is derived from an EMBL/GenBank/DDBJ whole genome shotgun (WGS) entry which is preliminary data.</text>
</comment>
<dbReference type="PANTHER" id="PTHR43391">
    <property type="entry name" value="RETINOL DEHYDROGENASE-RELATED"/>
    <property type="match status" value="1"/>
</dbReference>
<sequence length="226" mass="23731">MSNEQIYRGKICVVTGAASGIGRALALALHKAGAILAISDIDGEGLAKTAERLGGTSANTLLVDTLDIANADEIERYGPHVKASLGPADYLFNVAGLTRIGNFDDSPLGAMEKVIDVNFWGAVRMCKAFLPQLKATKGGIVNVASLFSLIGVGGQTHYCASKFALRGFSESLVQELADFGVGVSVVCPGAVDTNITRNAEIDALPARVKSHEHINNMFKKIARTSA</sequence>
<proteinExistence type="inferred from homology"/>
<gene>
    <name evidence="4" type="ORF">ENK01_02175</name>
</gene>
<dbReference type="InterPro" id="IPR002347">
    <property type="entry name" value="SDR_fam"/>
</dbReference>
<dbReference type="Pfam" id="PF00106">
    <property type="entry name" value="adh_short"/>
    <property type="match status" value="1"/>
</dbReference>
<evidence type="ECO:0000256" key="3">
    <source>
        <dbReference type="RuleBase" id="RU000363"/>
    </source>
</evidence>
<evidence type="ECO:0000256" key="1">
    <source>
        <dbReference type="ARBA" id="ARBA00006484"/>
    </source>
</evidence>
<reference evidence="4" key="1">
    <citation type="journal article" date="2020" name="mSystems">
        <title>Genome- and Community-Level Interaction Insights into Carbon Utilization and Element Cycling Functions of Hydrothermarchaeota in Hydrothermal Sediment.</title>
        <authorList>
            <person name="Zhou Z."/>
            <person name="Liu Y."/>
            <person name="Xu W."/>
            <person name="Pan J."/>
            <person name="Luo Z.H."/>
            <person name="Li M."/>
        </authorList>
    </citation>
    <scope>NUCLEOTIDE SEQUENCE [LARGE SCALE GENOMIC DNA]</scope>
    <source>
        <strain evidence="4">HyVt-538</strain>
    </source>
</reference>
<dbReference type="PRINTS" id="PR00080">
    <property type="entry name" value="SDRFAMILY"/>
</dbReference>
<evidence type="ECO:0000313" key="4">
    <source>
        <dbReference type="EMBL" id="HHI88735.1"/>
    </source>
</evidence>
<dbReference type="InterPro" id="IPR036291">
    <property type="entry name" value="NAD(P)-bd_dom_sf"/>
</dbReference>
<evidence type="ECO:0000256" key="2">
    <source>
        <dbReference type="ARBA" id="ARBA00023002"/>
    </source>
</evidence>
<dbReference type="SUPFAM" id="SSF51735">
    <property type="entry name" value="NAD(P)-binding Rossmann-fold domains"/>
    <property type="match status" value="1"/>
</dbReference>
<dbReference type="CDD" id="cd05233">
    <property type="entry name" value="SDR_c"/>
    <property type="match status" value="1"/>
</dbReference>
<name>A0A7V5U164_9PROT</name>
<dbReference type="Proteomes" id="UP000885806">
    <property type="component" value="Unassembled WGS sequence"/>
</dbReference>
<comment type="similarity">
    <text evidence="1 3">Belongs to the short-chain dehydrogenases/reductases (SDR) family.</text>
</comment>